<sequence>MHLILSGGAAFAVPGIPEGQLLGKILLFQTHEVGGNLLGGLGEGQWLVR</sequence>
<accession>A0A919K654</accession>
<organism evidence="1 2">
    <name type="scientific">Paractinoplanes rishiriensis</name>
    <dbReference type="NCBI Taxonomy" id="1050105"/>
    <lineage>
        <taxon>Bacteria</taxon>
        <taxon>Bacillati</taxon>
        <taxon>Actinomycetota</taxon>
        <taxon>Actinomycetes</taxon>
        <taxon>Micromonosporales</taxon>
        <taxon>Micromonosporaceae</taxon>
        <taxon>Paractinoplanes</taxon>
    </lineage>
</organism>
<name>A0A919K654_9ACTN</name>
<dbReference type="AlphaFoldDB" id="A0A919K654"/>
<evidence type="ECO:0000313" key="2">
    <source>
        <dbReference type="Proteomes" id="UP000636960"/>
    </source>
</evidence>
<dbReference type="EMBL" id="BOMV01000108">
    <property type="protein sequence ID" value="GIF01642.1"/>
    <property type="molecule type" value="Genomic_DNA"/>
</dbReference>
<gene>
    <name evidence="1" type="ORF">Ari01nite_91060</name>
</gene>
<keyword evidence="2" id="KW-1185">Reference proteome</keyword>
<dbReference type="Proteomes" id="UP000636960">
    <property type="component" value="Unassembled WGS sequence"/>
</dbReference>
<evidence type="ECO:0000313" key="1">
    <source>
        <dbReference type="EMBL" id="GIF01642.1"/>
    </source>
</evidence>
<comment type="caution">
    <text evidence="1">The sequence shown here is derived from an EMBL/GenBank/DDBJ whole genome shotgun (WGS) entry which is preliminary data.</text>
</comment>
<proteinExistence type="predicted"/>
<protein>
    <submittedName>
        <fullName evidence="1">Uncharacterized protein</fullName>
    </submittedName>
</protein>
<reference evidence="1" key="1">
    <citation type="submission" date="2021-01" db="EMBL/GenBank/DDBJ databases">
        <title>Whole genome shotgun sequence of Actinoplanes rishiriensis NBRC 108556.</title>
        <authorList>
            <person name="Komaki H."/>
            <person name="Tamura T."/>
        </authorList>
    </citation>
    <scope>NUCLEOTIDE SEQUENCE</scope>
    <source>
        <strain evidence="1">NBRC 108556</strain>
    </source>
</reference>